<proteinExistence type="predicted"/>
<dbReference type="SMART" id="SM00587">
    <property type="entry name" value="CHK"/>
    <property type="match status" value="1"/>
</dbReference>
<dbReference type="SUPFAM" id="SSF56112">
    <property type="entry name" value="Protein kinase-like (PK-like)"/>
    <property type="match status" value="1"/>
</dbReference>
<dbReference type="EMBL" id="CP012526">
    <property type="protein sequence ID" value="ALC46838.1"/>
    <property type="molecule type" value="Genomic_DNA"/>
</dbReference>
<protein>
    <submittedName>
        <fullName evidence="2">CG31562</fullName>
    </submittedName>
</protein>
<dbReference type="PANTHER" id="PTHR11012:SF13">
    <property type="entry name" value="CHK KINASE-LIKE DOMAIN-CONTAINING PROTEIN-RELATED"/>
    <property type="match status" value="1"/>
</dbReference>
<dbReference type="OrthoDB" id="411145at2759"/>
<dbReference type="PANTHER" id="PTHR11012">
    <property type="entry name" value="PROTEIN KINASE-LIKE DOMAIN-CONTAINING"/>
    <property type="match status" value="1"/>
</dbReference>
<dbReference type="AlphaFoldDB" id="A0A0M4EPN9"/>
<accession>A0A0M4EPN9</accession>
<dbReference type="InterPro" id="IPR011009">
    <property type="entry name" value="Kinase-like_dom_sf"/>
</dbReference>
<dbReference type="InterPro" id="IPR015897">
    <property type="entry name" value="CHK_kinase-like"/>
</dbReference>
<dbReference type="OMA" id="VCIDREH"/>
<keyword evidence="3" id="KW-1185">Reference proteome</keyword>
<evidence type="ECO:0000259" key="1">
    <source>
        <dbReference type="SMART" id="SM00587"/>
    </source>
</evidence>
<dbReference type="InterPro" id="IPR004119">
    <property type="entry name" value="EcKL"/>
</dbReference>
<gene>
    <name evidence="2" type="ORF">Dbus_chr3Rg1588</name>
</gene>
<evidence type="ECO:0000313" key="3">
    <source>
        <dbReference type="Proteomes" id="UP000494163"/>
    </source>
</evidence>
<dbReference type="Proteomes" id="UP000494163">
    <property type="component" value="Chromosome 3R"/>
</dbReference>
<dbReference type="Pfam" id="PF02958">
    <property type="entry name" value="EcKL"/>
    <property type="match status" value="1"/>
</dbReference>
<sequence length="343" mass="39744">MQSKLRLHYKDDKLLVHKLWSNAATAKGDNYVGIITRLNVEFQLANGAVQQSTYLSKETVPEDAPQAEVFADYGVYQREMDMYEFVLPKMTQLLREVGIKDKLHADAIAVDSEHMIVILEDLATLKYSNADRVQQLDFEHVKITLAMLAKYHAASAVLKQRYPALLEHNFVKSFFTRGLKGYAMVFQTLFKALIRHVEAQPKLAARYLQKLQHMLPNIMEYGARCFDVTDTDFQTLTHGDCWTTNIMFQHDAAGKPTTVVPIDFQFSVVSSPVVDLLYFFATSLQEPLRARETELLQYYHIELQQALRQLAYKGKLPNLHEFYMQLERRRFMCKLLRLIYICT</sequence>
<evidence type="ECO:0000313" key="2">
    <source>
        <dbReference type="EMBL" id="ALC46838.1"/>
    </source>
</evidence>
<dbReference type="Gene3D" id="3.90.1200.10">
    <property type="match status" value="1"/>
</dbReference>
<organism evidence="2 3">
    <name type="scientific">Drosophila busckii</name>
    <name type="common">Fruit fly</name>
    <dbReference type="NCBI Taxonomy" id="30019"/>
    <lineage>
        <taxon>Eukaryota</taxon>
        <taxon>Metazoa</taxon>
        <taxon>Ecdysozoa</taxon>
        <taxon>Arthropoda</taxon>
        <taxon>Hexapoda</taxon>
        <taxon>Insecta</taxon>
        <taxon>Pterygota</taxon>
        <taxon>Neoptera</taxon>
        <taxon>Endopterygota</taxon>
        <taxon>Diptera</taxon>
        <taxon>Brachycera</taxon>
        <taxon>Muscomorpha</taxon>
        <taxon>Ephydroidea</taxon>
        <taxon>Drosophilidae</taxon>
        <taxon>Drosophila</taxon>
    </lineage>
</organism>
<reference evidence="2 3" key="1">
    <citation type="submission" date="2015-08" db="EMBL/GenBank/DDBJ databases">
        <title>Ancestral chromatin configuration constrains chromatin evolution on differentiating sex chromosomes in Drosophila.</title>
        <authorList>
            <person name="Zhou Q."/>
            <person name="Bachtrog D."/>
        </authorList>
    </citation>
    <scope>NUCLEOTIDE SEQUENCE [LARGE SCALE GENOMIC DNA]</scope>
    <source>
        <tissue evidence="2">Whole larvae</tissue>
    </source>
</reference>
<name>A0A0M4EPN9_DROBS</name>
<feature type="domain" description="CHK kinase-like" evidence="1">
    <location>
        <begin position="117"/>
        <end position="309"/>
    </location>
</feature>